<dbReference type="AlphaFoldDB" id="A0A837LI76"/>
<dbReference type="GO" id="GO:0016757">
    <property type="term" value="F:glycosyltransferase activity"/>
    <property type="evidence" value="ECO:0007669"/>
    <property type="project" value="InterPro"/>
</dbReference>
<sequence>MRILEVSKLYPPFWGGIETVVYDISTVLKQEGYDVDVLCVSEKNQSSEEVIDSVKVYRCASIAHLASTYLSFEFIKVWRKIRNNYDVIHVHLPNPLALLAFFLSKPHKECKIIVHWHSDIVKQKYLKIPFIPLQNDLLARCNKIIATSQVYADASEDLTKYLYKVEVIPIGIDEDKMVASPDAVEQIKQRYAGKFVIFSLGRHVYYKGFEYLIEAARLMDENYIILLGGQGELTPELKAKIKEHNLEDVVKLLGRISAHELPAYFSAADVFCLPSVERSEAYGVVQLEAMACGTPVISTDIKGSGVAWVNKHGLTGLVVPVKNAHALASSFNYLREHPINRNQVHEYFTQHYTRSKMVNYFIKVVEGA</sequence>
<dbReference type="PANTHER" id="PTHR45947:SF3">
    <property type="entry name" value="SULFOQUINOVOSYL TRANSFERASE SQD2"/>
    <property type="match status" value="1"/>
</dbReference>
<proteinExistence type="predicted"/>
<evidence type="ECO:0000259" key="2">
    <source>
        <dbReference type="Pfam" id="PF13439"/>
    </source>
</evidence>
<dbReference type="Gene3D" id="3.40.50.2000">
    <property type="entry name" value="Glycogen Phosphorylase B"/>
    <property type="match status" value="2"/>
</dbReference>
<dbReference type="SUPFAM" id="SSF53756">
    <property type="entry name" value="UDP-Glycosyltransferase/glycogen phosphorylase"/>
    <property type="match status" value="1"/>
</dbReference>
<evidence type="ECO:0000313" key="4">
    <source>
        <dbReference type="Proteomes" id="UP000036013"/>
    </source>
</evidence>
<feature type="domain" description="Glycosyl transferase family 1" evidence="1">
    <location>
        <begin position="187"/>
        <end position="347"/>
    </location>
</feature>
<dbReference type="InterPro" id="IPR050194">
    <property type="entry name" value="Glycosyltransferase_grp1"/>
</dbReference>
<dbReference type="InterPro" id="IPR028098">
    <property type="entry name" value="Glyco_trans_4-like_N"/>
</dbReference>
<protein>
    <recommendedName>
        <fullName evidence="5">Glycosyltransferase</fullName>
    </recommendedName>
</protein>
<evidence type="ECO:0000313" key="3">
    <source>
        <dbReference type="EMBL" id="KLQ05651.1"/>
    </source>
</evidence>
<dbReference type="Pfam" id="PF00534">
    <property type="entry name" value="Glycos_transf_1"/>
    <property type="match status" value="1"/>
</dbReference>
<dbReference type="Pfam" id="PF13439">
    <property type="entry name" value="Glyco_transf_4"/>
    <property type="match status" value="1"/>
</dbReference>
<accession>A0A837LI76</accession>
<dbReference type="PANTHER" id="PTHR45947">
    <property type="entry name" value="SULFOQUINOVOSYL TRANSFERASE SQD2"/>
    <property type="match status" value="1"/>
</dbReference>
<evidence type="ECO:0000259" key="1">
    <source>
        <dbReference type="Pfam" id="PF00534"/>
    </source>
</evidence>
<reference evidence="3 4" key="1">
    <citation type="submission" date="2015-06" db="EMBL/GenBank/DDBJ databases">
        <authorList>
            <person name="Adams M."/>
            <person name="Sutton G."/>
            <person name="Nelson K."/>
            <person name="Bonomo R."/>
            <person name="McCorrison J."/>
            <person name="Sanka R."/>
            <person name="Brinkac L."/>
            <person name="Nierman W."/>
        </authorList>
    </citation>
    <scope>NUCLEOTIDE SEQUENCE [LARGE SCALE GENOMIC DNA]</scope>
    <source>
        <strain evidence="3 4">GN02692</strain>
    </source>
</reference>
<comment type="caution">
    <text evidence="3">The sequence shown here is derived from an EMBL/GenBank/DDBJ whole genome shotgun (WGS) entry which is preliminary data.</text>
</comment>
<dbReference type="InterPro" id="IPR001296">
    <property type="entry name" value="Glyco_trans_1"/>
</dbReference>
<gene>
    <name evidence="3" type="ORF">ABF77_07240</name>
</gene>
<dbReference type="EMBL" id="LEDI01000012">
    <property type="protein sequence ID" value="KLQ05651.1"/>
    <property type="molecule type" value="Genomic_DNA"/>
</dbReference>
<dbReference type="RefSeq" id="WP_047747981.1">
    <property type="nucleotide sequence ID" value="NZ_JAXROS010000023.1"/>
</dbReference>
<evidence type="ECO:0008006" key="5">
    <source>
        <dbReference type="Google" id="ProtNLM"/>
    </source>
</evidence>
<name>A0A837LI76_9ENTR</name>
<dbReference type="Proteomes" id="UP000036013">
    <property type="component" value="Unassembled WGS sequence"/>
</dbReference>
<feature type="domain" description="Glycosyltransferase subfamily 4-like N-terminal" evidence="2">
    <location>
        <begin position="14"/>
        <end position="175"/>
    </location>
</feature>
<organism evidence="3 4">
    <name type="scientific">Enterobacter roggenkampii</name>
    <dbReference type="NCBI Taxonomy" id="1812935"/>
    <lineage>
        <taxon>Bacteria</taxon>
        <taxon>Pseudomonadati</taxon>
        <taxon>Pseudomonadota</taxon>
        <taxon>Gammaproteobacteria</taxon>
        <taxon>Enterobacterales</taxon>
        <taxon>Enterobacteriaceae</taxon>
        <taxon>Enterobacter</taxon>
        <taxon>Enterobacter cloacae complex</taxon>
    </lineage>
</organism>
<dbReference type="OrthoDB" id="9802525at2"/>